<dbReference type="GO" id="GO:0004672">
    <property type="term" value="F:protein kinase activity"/>
    <property type="evidence" value="ECO:0007669"/>
    <property type="project" value="InterPro"/>
</dbReference>
<gene>
    <name evidence="3" type="primary">VvCHDp000064_1</name>
    <name evidence="3" type="ORF">CK203_015663</name>
</gene>
<dbReference type="Pfam" id="PF07714">
    <property type="entry name" value="PK_Tyr_Ser-Thr"/>
    <property type="match status" value="1"/>
</dbReference>
<evidence type="ECO:0000259" key="2">
    <source>
        <dbReference type="PROSITE" id="PS50011"/>
    </source>
</evidence>
<evidence type="ECO:0000313" key="3">
    <source>
        <dbReference type="EMBL" id="RVX04152.1"/>
    </source>
</evidence>
<dbReference type="InterPro" id="IPR046959">
    <property type="entry name" value="PRK1-6/SRF4-like"/>
</dbReference>
<keyword evidence="3" id="KW-0418">Kinase</keyword>
<dbReference type="Proteomes" id="UP000288805">
    <property type="component" value="Unassembled WGS sequence"/>
</dbReference>
<proteinExistence type="predicted"/>
<evidence type="ECO:0000256" key="1">
    <source>
        <dbReference type="SAM" id="MobiDB-lite"/>
    </source>
</evidence>
<keyword evidence="3" id="KW-0808">Transferase</keyword>
<dbReference type="Gene3D" id="1.10.510.10">
    <property type="entry name" value="Transferase(Phosphotransferase) domain 1"/>
    <property type="match status" value="1"/>
</dbReference>
<reference evidence="3 4" key="1">
    <citation type="journal article" date="2018" name="PLoS Genet.">
        <title>Population sequencing reveals clonal diversity and ancestral inbreeding in the grapevine cultivar Chardonnay.</title>
        <authorList>
            <person name="Roach M.J."/>
            <person name="Johnson D.L."/>
            <person name="Bohlmann J."/>
            <person name="van Vuuren H.J."/>
            <person name="Jones S.J."/>
            <person name="Pretorius I.S."/>
            <person name="Schmidt S.A."/>
            <person name="Borneman A.R."/>
        </authorList>
    </citation>
    <scope>NUCLEOTIDE SEQUENCE [LARGE SCALE GENOMIC DNA]</scope>
    <source>
        <strain evidence="4">cv. Chardonnay</strain>
        <tissue evidence="3">Leaf</tissue>
    </source>
</reference>
<dbReference type="InterPro" id="IPR000719">
    <property type="entry name" value="Prot_kinase_dom"/>
</dbReference>
<keyword evidence="3" id="KW-0675">Receptor</keyword>
<name>A0A438J5B9_VITVI</name>
<comment type="caution">
    <text evidence="3">The sequence shown here is derived from an EMBL/GenBank/DDBJ whole genome shotgun (WGS) entry which is preliminary data.</text>
</comment>
<protein>
    <submittedName>
        <fullName evidence="3">Putative inactive receptor kinase</fullName>
    </submittedName>
</protein>
<dbReference type="SUPFAM" id="SSF56112">
    <property type="entry name" value="Protein kinase-like (PK-like)"/>
    <property type="match status" value="1"/>
</dbReference>
<accession>A0A438J5B9</accession>
<organism evidence="3 4">
    <name type="scientific">Vitis vinifera</name>
    <name type="common">Grape</name>
    <dbReference type="NCBI Taxonomy" id="29760"/>
    <lineage>
        <taxon>Eukaryota</taxon>
        <taxon>Viridiplantae</taxon>
        <taxon>Streptophyta</taxon>
        <taxon>Embryophyta</taxon>
        <taxon>Tracheophyta</taxon>
        <taxon>Spermatophyta</taxon>
        <taxon>Magnoliopsida</taxon>
        <taxon>eudicotyledons</taxon>
        <taxon>Gunneridae</taxon>
        <taxon>Pentapetalae</taxon>
        <taxon>rosids</taxon>
        <taxon>Vitales</taxon>
        <taxon>Vitaceae</taxon>
        <taxon>Viteae</taxon>
        <taxon>Vitis</taxon>
    </lineage>
</organism>
<evidence type="ECO:0000313" key="4">
    <source>
        <dbReference type="Proteomes" id="UP000288805"/>
    </source>
</evidence>
<dbReference type="GO" id="GO:0005524">
    <property type="term" value="F:ATP binding"/>
    <property type="evidence" value="ECO:0007669"/>
    <property type="project" value="InterPro"/>
</dbReference>
<dbReference type="PANTHER" id="PTHR48007">
    <property type="entry name" value="LEUCINE-RICH REPEAT RECEPTOR-LIKE PROTEIN KINASE PXC1"/>
    <property type="match status" value="1"/>
</dbReference>
<feature type="region of interest" description="Disordered" evidence="1">
    <location>
        <begin position="241"/>
        <end position="262"/>
    </location>
</feature>
<dbReference type="InterPro" id="IPR011009">
    <property type="entry name" value="Kinase-like_dom_sf"/>
</dbReference>
<dbReference type="EMBL" id="QGNW01000062">
    <property type="protein sequence ID" value="RVX04152.1"/>
    <property type="molecule type" value="Genomic_DNA"/>
</dbReference>
<dbReference type="AlphaFoldDB" id="A0A438J5B9"/>
<sequence length="359" mass="40406">MLSRAFSKPRWSPKNGELSHKYSSMVLDQCDIVGLMEGMPLSFCDHDHRRDRSGTCMKCPAKPTLRDVLSSSVGVMGESPLAMTEKVVMYRGKRVYAVKRFRKVSLGKMEFGRRVERVAGMSRRCEYLVPLTAYLYAKRMKFVLTDYYPMGSLADLLAGGRALGHTALDWNQRLQIILHIARAIAFIHSQSPPVSHDTNKYMQMNVHGNVKSSNVMINVDFSARLSDYGFVQLVDPVEDCDTWQMKPPPPPPSPSSSSPSESFFSEKLCQKSDVYNFGIIILDTLGGPRAVGLKRCILENKEAIRDRKADFFEFSVRGKEKKQAFKVLEIGLACLDSTPEARPSIEQILHNILEVSEKA</sequence>
<dbReference type="PROSITE" id="PS50011">
    <property type="entry name" value="PROTEIN_KINASE_DOM"/>
    <property type="match status" value="1"/>
</dbReference>
<feature type="domain" description="Protein kinase" evidence="2">
    <location>
        <begin position="65"/>
        <end position="353"/>
    </location>
</feature>
<dbReference type="PANTHER" id="PTHR48007:SF55">
    <property type="entry name" value="PROTEIN KINASE DOMAIN-CONTAINING PROTEIN"/>
    <property type="match status" value="1"/>
</dbReference>
<dbReference type="InterPro" id="IPR001245">
    <property type="entry name" value="Ser-Thr/Tyr_kinase_cat_dom"/>
</dbReference>